<name>A0AAD4SYN5_9MAGN</name>
<comment type="caution">
    <text evidence="1">The sequence shown here is derived from an EMBL/GenBank/DDBJ whole genome shotgun (WGS) entry which is preliminary data.</text>
</comment>
<dbReference type="Proteomes" id="UP001202328">
    <property type="component" value="Unassembled WGS sequence"/>
</dbReference>
<reference evidence="1" key="1">
    <citation type="submission" date="2022-04" db="EMBL/GenBank/DDBJ databases">
        <title>A functionally conserved STORR gene fusion in Papaver species that diverged 16.8 million years ago.</title>
        <authorList>
            <person name="Catania T."/>
        </authorList>
    </citation>
    <scope>NUCLEOTIDE SEQUENCE</scope>
    <source>
        <strain evidence="1">S-188037</strain>
    </source>
</reference>
<protein>
    <submittedName>
        <fullName evidence="1">Uncharacterized protein</fullName>
    </submittedName>
</protein>
<gene>
    <name evidence="1" type="ORF">MKW98_001498</name>
</gene>
<keyword evidence="2" id="KW-1185">Reference proteome</keyword>
<proteinExistence type="predicted"/>
<sequence length="66" mass="7721">MNPKIIATVFFSINKPLTSKEFHRLLMKFGNRLEACRFEETIYPIRSFVSIVRKHCSREDSSQQSG</sequence>
<accession>A0AAD4SYN5</accession>
<evidence type="ECO:0000313" key="2">
    <source>
        <dbReference type="Proteomes" id="UP001202328"/>
    </source>
</evidence>
<dbReference type="AlphaFoldDB" id="A0AAD4SYN5"/>
<evidence type="ECO:0000313" key="1">
    <source>
        <dbReference type="EMBL" id="KAI3925644.1"/>
    </source>
</evidence>
<dbReference type="EMBL" id="JAJJMB010008074">
    <property type="protein sequence ID" value="KAI3925644.1"/>
    <property type="molecule type" value="Genomic_DNA"/>
</dbReference>
<organism evidence="1 2">
    <name type="scientific">Papaver atlanticum</name>
    <dbReference type="NCBI Taxonomy" id="357466"/>
    <lineage>
        <taxon>Eukaryota</taxon>
        <taxon>Viridiplantae</taxon>
        <taxon>Streptophyta</taxon>
        <taxon>Embryophyta</taxon>
        <taxon>Tracheophyta</taxon>
        <taxon>Spermatophyta</taxon>
        <taxon>Magnoliopsida</taxon>
        <taxon>Ranunculales</taxon>
        <taxon>Papaveraceae</taxon>
        <taxon>Papaveroideae</taxon>
        <taxon>Papaver</taxon>
    </lineage>
</organism>